<dbReference type="AlphaFoldDB" id="A0A9R0J3H7"/>
<evidence type="ECO:0000313" key="3">
    <source>
        <dbReference type="Proteomes" id="UP000813463"/>
    </source>
</evidence>
<dbReference type="Pfam" id="PF00403">
    <property type="entry name" value="HMA"/>
    <property type="match status" value="1"/>
</dbReference>
<dbReference type="RefSeq" id="XP_021859249.1">
    <property type="nucleotide sequence ID" value="XM_022003557.2"/>
</dbReference>
<feature type="domain" description="HMA" evidence="2">
    <location>
        <begin position="254"/>
        <end position="320"/>
    </location>
</feature>
<evidence type="ECO:0000256" key="1">
    <source>
        <dbReference type="SAM" id="MobiDB-lite"/>
    </source>
</evidence>
<dbReference type="PANTHER" id="PTHR46119">
    <property type="entry name" value="OS08G0405700 PROTEIN"/>
    <property type="match status" value="1"/>
</dbReference>
<feature type="region of interest" description="Disordered" evidence="1">
    <location>
        <begin position="321"/>
        <end position="342"/>
    </location>
</feature>
<keyword evidence="3" id="KW-1185">Reference proteome</keyword>
<dbReference type="GeneID" id="110798375"/>
<protein>
    <submittedName>
        <fullName evidence="4">Protein SODIUM POTASSIUM ROOT DEFECTIVE 3</fullName>
    </submittedName>
</protein>
<dbReference type="InterPro" id="IPR006121">
    <property type="entry name" value="HMA_dom"/>
</dbReference>
<reference evidence="4" key="2">
    <citation type="submission" date="2025-08" db="UniProtKB">
        <authorList>
            <consortium name="RefSeq"/>
        </authorList>
    </citation>
    <scope>IDENTIFICATION</scope>
    <source>
        <tissue evidence="4">Leaf</tissue>
    </source>
</reference>
<dbReference type="OrthoDB" id="689350at2759"/>
<evidence type="ECO:0000313" key="4">
    <source>
        <dbReference type="RefSeq" id="XP_021859249.1"/>
    </source>
</evidence>
<dbReference type="GO" id="GO:0046872">
    <property type="term" value="F:metal ion binding"/>
    <property type="evidence" value="ECO:0007669"/>
    <property type="project" value="InterPro"/>
</dbReference>
<reference evidence="3" key="1">
    <citation type="journal article" date="2021" name="Nat. Commun.">
        <title>Genomic analyses provide insights into spinach domestication and the genetic basis of agronomic traits.</title>
        <authorList>
            <person name="Cai X."/>
            <person name="Sun X."/>
            <person name="Xu C."/>
            <person name="Sun H."/>
            <person name="Wang X."/>
            <person name="Ge C."/>
            <person name="Zhang Z."/>
            <person name="Wang Q."/>
            <person name="Fei Z."/>
            <person name="Jiao C."/>
            <person name="Wang Q."/>
        </authorList>
    </citation>
    <scope>NUCLEOTIDE SEQUENCE [LARGE SCALE GENOMIC DNA]</scope>
    <source>
        <strain evidence="3">cv. Varoflay</strain>
    </source>
</reference>
<sequence length="342" mass="37706">MPIINIKNIKGIDFSCASPASTAICSSTDQNFMVKNTTKSLNRLNSYLNDHYKNTLNQHQSSSPRAPCISELPFTPRLSSSFREKTRKKSPSPSIVKHSDLTPRRKSTADIADVRRRYYDKCSNNSSILSPPHSHSSRYLLGESKLLDSLSESHQNVTNYRKSSSDALPLVPSTPLLVSREAHETKSFGSFLDVQKGNKSLTIVNPSDQRLIKSSKYDYDGHNQRHKSMGYDTNARNDSLVLKKSSSSAARSRDQVVVLRVSLHCKGCEGKLRKHLSKMEGVTSFSIDLETKKVTVIGNVTPLSVLTSISRVKNAQFWPSAASASPSSSSSSSSTSSTIDFN</sequence>
<dbReference type="Gene3D" id="3.30.70.100">
    <property type="match status" value="1"/>
</dbReference>
<dbReference type="KEGG" id="soe:110798375"/>
<dbReference type="PROSITE" id="PS50846">
    <property type="entry name" value="HMA_2"/>
    <property type="match status" value="1"/>
</dbReference>
<dbReference type="CDD" id="cd00371">
    <property type="entry name" value="HMA"/>
    <property type="match status" value="1"/>
</dbReference>
<proteinExistence type="predicted"/>
<dbReference type="InterPro" id="IPR036163">
    <property type="entry name" value="HMA_dom_sf"/>
</dbReference>
<dbReference type="Proteomes" id="UP000813463">
    <property type="component" value="Chromosome 6"/>
</dbReference>
<dbReference type="SUPFAM" id="SSF55008">
    <property type="entry name" value="HMA, heavy metal-associated domain"/>
    <property type="match status" value="1"/>
</dbReference>
<feature type="region of interest" description="Disordered" evidence="1">
    <location>
        <begin position="80"/>
        <end position="109"/>
    </location>
</feature>
<evidence type="ECO:0000259" key="2">
    <source>
        <dbReference type="PROSITE" id="PS50846"/>
    </source>
</evidence>
<dbReference type="PANTHER" id="PTHR46119:SF12">
    <property type="entry name" value="PROTEIN SODIUM POTASSIUM ROOT DEFECTIVE 3"/>
    <property type="match status" value="1"/>
</dbReference>
<accession>A0A9R0J3H7</accession>
<dbReference type="InterPro" id="IPR044526">
    <property type="entry name" value="NAKR1-3"/>
</dbReference>
<name>A0A9R0J3H7_SPIOL</name>
<organism evidence="3 4">
    <name type="scientific">Spinacia oleracea</name>
    <name type="common">Spinach</name>
    <dbReference type="NCBI Taxonomy" id="3562"/>
    <lineage>
        <taxon>Eukaryota</taxon>
        <taxon>Viridiplantae</taxon>
        <taxon>Streptophyta</taxon>
        <taxon>Embryophyta</taxon>
        <taxon>Tracheophyta</taxon>
        <taxon>Spermatophyta</taxon>
        <taxon>Magnoliopsida</taxon>
        <taxon>eudicotyledons</taxon>
        <taxon>Gunneridae</taxon>
        <taxon>Pentapetalae</taxon>
        <taxon>Caryophyllales</taxon>
        <taxon>Chenopodiaceae</taxon>
        <taxon>Chenopodioideae</taxon>
        <taxon>Anserineae</taxon>
        <taxon>Spinacia</taxon>
    </lineage>
</organism>
<gene>
    <name evidence="4" type="primary">LOC110798375</name>
</gene>